<keyword evidence="2" id="KW-1185">Reference proteome</keyword>
<evidence type="ECO:0000313" key="2">
    <source>
        <dbReference type="Proteomes" id="UP001187531"/>
    </source>
</evidence>
<name>A0AA88HCW8_ARTSF</name>
<evidence type="ECO:0000313" key="1">
    <source>
        <dbReference type="EMBL" id="KAK2704724.1"/>
    </source>
</evidence>
<organism evidence="1 2">
    <name type="scientific">Artemia franciscana</name>
    <name type="common">Brine shrimp</name>
    <name type="synonym">Artemia sanfranciscana</name>
    <dbReference type="NCBI Taxonomy" id="6661"/>
    <lineage>
        <taxon>Eukaryota</taxon>
        <taxon>Metazoa</taxon>
        <taxon>Ecdysozoa</taxon>
        <taxon>Arthropoda</taxon>
        <taxon>Crustacea</taxon>
        <taxon>Branchiopoda</taxon>
        <taxon>Anostraca</taxon>
        <taxon>Artemiidae</taxon>
        <taxon>Artemia</taxon>
    </lineage>
</organism>
<reference evidence="1" key="1">
    <citation type="submission" date="2023-07" db="EMBL/GenBank/DDBJ databases">
        <title>Chromosome-level genome assembly of Artemia franciscana.</title>
        <authorList>
            <person name="Jo E."/>
        </authorList>
    </citation>
    <scope>NUCLEOTIDE SEQUENCE</scope>
    <source>
        <tissue evidence="1">Whole body</tissue>
    </source>
</reference>
<proteinExistence type="predicted"/>
<dbReference type="AlphaFoldDB" id="A0AA88HCW8"/>
<sequence length="141" mass="15845">MKHYQIDKSGQSYEVAKSFSQEVAKANLVAFIYEFWNNFGSTRRNFNIILAGGFPYLRPVGILARRESVELLFLFSLELGKTLKEADIPIAVHVASSLRKGSSSVIVRVNETDIPVVLLQHSSTLSATEGYKKEEIFLQFS</sequence>
<comment type="caution">
    <text evidence="1">The sequence shown here is derived from an EMBL/GenBank/DDBJ whole genome shotgun (WGS) entry which is preliminary data.</text>
</comment>
<dbReference type="EMBL" id="JAVRJZ010000021">
    <property type="protein sequence ID" value="KAK2704724.1"/>
    <property type="molecule type" value="Genomic_DNA"/>
</dbReference>
<protein>
    <submittedName>
        <fullName evidence="1">Uncharacterized protein</fullName>
    </submittedName>
</protein>
<gene>
    <name evidence="1" type="ORF">QYM36_016938</name>
</gene>
<accession>A0AA88HCW8</accession>
<dbReference type="Proteomes" id="UP001187531">
    <property type="component" value="Unassembled WGS sequence"/>
</dbReference>